<keyword evidence="1" id="KW-0732">Signal</keyword>
<accession>A0A376UCR2</accession>
<keyword evidence="2" id="KW-0449">Lipoprotein</keyword>
<feature type="signal peptide" evidence="1">
    <location>
        <begin position="1"/>
        <end position="23"/>
    </location>
</feature>
<evidence type="ECO:0000256" key="1">
    <source>
        <dbReference type="SAM" id="SignalP"/>
    </source>
</evidence>
<name>A0A376UCR2_ECOLX</name>
<protein>
    <submittedName>
        <fullName evidence="2">Lipoprotein</fullName>
    </submittedName>
</protein>
<sequence length="75" mass="8473">MRYSKLTMLIPCALLLVPAPQSLQLIKITAHAVVLALKEARITWPSNFMTYRILHRSNDINRLAPLSERQTGDTA</sequence>
<dbReference type="Proteomes" id="UP000254079">
    <property type="component" value="Unassembled WGS sequence"/>
</dbReference>
<dbReference type="EMBL" id="UGCP01000002">
    <property type="protein sequence ID" value="STI87189.1"/>
    <property type="molecule type" value="Genomic_DNA"/>
</dbReference>
<feature type="chain" id="PRO_5016672282" evidence="1">
    <location>
        <begin position="24"/>
        <end position="75"/>
    </location>
</feature>
<evidence type="ECO:0000313" key="3">
    <source>
        <dbReference type="Proteomes" id="UP000254079"/>
    </source>
</evidence>
<evidence type="ECO:0000313" key="2">
    <source>
        <dbReference type="EMBL" id="STI87189.1"/>
    </source>
</evidence>
<gene>
    <name evidence="2" type="primary">ybjP</name>
    <name evidence="2" type="ORF">NCTC8622_06341</name>
</gene>
<proteinExistence type="predicted"/>
<reference evidence="2 3" key="1">
    <citation type="submission" date="2018-06" db="EMBL/GenBank/DDBJ databases">
        <authorList>
            <consortium name="Pathogen Informatics"/>
            <person name="Doyle S."/>
        </authorList>
    </citation>
    <scope>NUCLEOTIDE SEQUENCE [LARGE SCALE GENOMIC DNA]</scope>
    <source>
        <strain evidence="2 3">NCTC8622</strain>
    </source>
</reference>
<dbReference type="AlphaFoldDB" id="A0A376UCR2"/>
<organism evidence="2 3">
    <name type="scientific">Escherichia coli</name>
    <dbReference type="NCBI Taxonomy" id="562"/>
    <lineage>
        <taxon>Bacteria</taxon>
        <taxon>Pseudomonadati</taxon>
        <taxon>Pseudomonadota</taxon>
        <taxon>Gammaproteobacteria</taxon>
        <taxon>Enterobacterales</taxon>
        <taxon>Enterobacteriaceae</taxon>
        <taxon>Escherichia</taxon>
    </lineage>
</organism>